<dbReference type="AlphaFoldDB" id="A0A9Q1K7F1"/>
<evidence type="ECO:0008006" key="3">
    <source>
        <dbReference type="Google" id="ProtNLM"/>
    </source>
</evidence>
<protein>
    <recommendedName>
        <fullName evidence="3">Aminotransferase-like plant mobile domain-containing protein</fullName>
    </recommendedName>
</protein>
<evidence type="ECO:0000313" key="2">
    <source>
        <dbReference type="Proteomes" id="UP001153076"/>
    </source>
</evidence>
<name>A0A9Q1K7F1_9CARY</name>
<proteinExistence type="predicted"/>
<dbReference type="EMBL" id="JAKOGI010000278">
    <property type="protein sequence ID" value="KAJ8437814.1"/>
    <property type="molecule type" value="Genomic_DNA"/>
</dbReference>
<keyword evidence="2" id="KW-1185">Reference proteome</keyword>
<evidence type="ECO:0000313" key="1">
    <source>
        <dbReference type="EMBL" id="KAJ8437814.1"/>
    </source>
</evidence>
<sequence>MPFTHRFLFMTSVQISCSSIQRTQDWPRMELYSFITAYHILRYRFDHKPTIEEWVAFWFRGPMKYHTPMKSDHRSRVPLLTNISLTTESHAVFDELGVPKCKHKETFFAAFLSCWLCLFKLPLQDAGWIHPGTFIVVLSMERGQAYFLSLAILASIYRGLGEICCSAHLGRKRGYIPWYFLYAWVAKYFQTYDFDDNVSSNLRIPKFSDFDRAKTFDLDRARELISSVRDFCWNSARH</sequence>
<dbReference type="Proteomes" id="UP001153076">
    <property type="component" value="Unassembled WGS sequence"/>
</dbReference>
<comment type="caution">
    <text evidence="1">The sequence shown here is derived from an EMBL/GenBank/DDBJ whole genome shotgun (WGS) entry which is preliminary data.</text>
</comment>
<accession>A0A9Q1K7F1</accession>
<dbReference type="OrthoDB" id="910577at2759"/>
<reference evidence="1" key="1">
    <citation type="submission" date="2022-04" db="EMBL/GenBank/DDBJ databases">
        <title>Carnegiea gigantea Genome sequencing and assembly v2.</title>
        <authorList>
            <person name="Copetti D."/>
            <person name="Sanderson M.J."/>
            <person name="Burquez A."/>
            <person name="Wojciechowski M.F."/>
        </authorList>
    </citation>
    <scope>NUCLEOTIDE SEQUENCE</scope>
    <source>
        <strain evidence="1">SGP5-SGP5p</strain>
        <tissue evidence="1">Aerial part</tissue>
    </source>
</reference>
<gene>
    <name evidence="1" type="ORF">Cgig2_013430</name>
</gene>
<organism evidence="1 2">
    <name type="scientific">Carnegiea gigantea</name>
    <dbReference type="NCBI Taxonomy" id="171969"/>
    <lineage>
        <taxon>Eukaryota</taxon>
        <taxon>Viridiplantae</taxon>
        <taxon>Streptophyta</taxon>
        <taxon>Embryophyta</taxon>
        <taxon>Tracheophyta</taxon>
        <taxon>Spermatophyta</taxon>
        <taxon>Magnoliopsida</taxon>
        <taxon>eudicotyledons</taxon>
        <taxon>Gunneridae</taxon>
        <taxon>Pentapetalae</taxon>
        <taxon>Caryophyllales</taxon>
        <taxon>Cactineae</taxon>
        <taxon>Cactaceae</taxon>
        <taxon>Cactoideae</taxon>
        <taxon>Echinocereeae</taxon>
        <taxon>Carnegiea</taxon>
    </lineage>
</organism>